<accession>A0ABW5N4V6</accession>
<dbReference type="Gene3D" id="3.30.429.10">
    <property type="entry name" value="Macrophage Migration Inhibitory Factor"/>
    <property type="match status" value="1"/>
</dbReference>
<name>A0ABW5N4V6_9FLAO</name>
<keyword evidence="1" id="KW-0413">Isomerase</keyword>
<organism evidence="3 4">
    <name type="scientific">Aquimarina hainanensis</name>
    <dbReference type="NCBI Taxonomy" id="1578017"/>
    <lineage>
        <taxon>Bacteria</taxon>
        <taxon>Pseudomonadati</taxon>
        <taxon>Bacteroidota</taxon>
        <taxon>Flavobacteriia</taxon>
        <taxon>Flavobacteriales</taxon>
        <taxon>Flavobacteriaceae</taxon>
        <taxon>Aquimarina</taxon>
    </lineage>
</organism>
<dbReference type="InterPro" id="IPR014347">
    <property type="entry name" value="Tautomerase/MIF_sf"/>
</dbReference>
<sequence length="67" mass="7400">MPYISFETGSLDKKTKQELIEKLTEVAVNVTGIPKELFFVSIKEVKDDNIAVGGKTVTEIKSALSRN</sequence>
<protein>
    <submittedName>
        <fullName evidence="3">4-oxalocrotonate tautomerase DmpI</fullName>
    </submittedName>
</protein>
<dbReference type="SUPFAM" id="SSF55331">
    <property type="entry name" value="Tautomerase/MIF"/>
    <property type="match status" value="1"/>
</dbReference>
<feature type="domain" description="4-oxalocrotonate tautomerase-like" evidence="2">
    <location>
        <begin position="8"/>
        <end position="58"/>
    </location>
</feature>
<evidence type="ECO:0000313" key="4">
    <source>
        <dbReference type="Proteomes" id="UP001597459"/>
    </source>
</evidence>
<dbReference type="Pfam" id="PF01361">
    <property type="entry name" value="Tautomerase"/>
    <property type="match status" value="1"/>
</dbReference>
<dbReference type="NCBIfam" id="NF041920">
    <property type="entry name" value="DmpI"/>
    <property type="match status" value="1"/>
</dbReference>
<reference evidence="4" key="1">
    <citation type="journal article" date="2019" name="Int. J. Syst. Evol. Microbiol.">
        <title>The Global Catalogue of Microorganisms (GCM) 10K type strain sequencing project: providing services to taxonomists for standard genome sequencing and annotation.</title>
        <authorList>
            <consortium name="The Broad Institute Genomics Platform"/>
            <consortium name="The Broad Institute Genome Sequencing Center for Infectious Disease"/>
            <person name="Wu L."/>
            <person name="Ma J."/>
        </authorList>
    </citation>
    <scope>NUCLEOTIDE SEQUENCE [LARGE SCALE GENOMIC DNA]</scope>
    <source>
        <strain evidence="4">KCTC 42423</strain>
    </source>
</reference>
<evidence type="ECO:0000259" key="2">
    <source>
        <dbReference type="Pfam" id="PF01361"/>
    </source>
</evidence>
<keyword evidence="4" id="KW-1185">Reference proteome</keyword>
<dbReference type="Proteomes" id="UP001597459">
    <property type="component" value="Unassembled WGS sequence"/>
</dbReference>
<gene>
    <name evidence="3" type="primary">dmpI</name>
    <name evidence="3" type="ORF">ACFSTE_02945</name>
</gene>
<proteinExistence type="predicted"/>
<dbReference type="InterPro" id="IPR004370">
    <property type="entry name" value="4-OT-like_dom"/>
</dbReference>
<evidence type="ECO:0000313" key="3">
    <source>
        <dbReference type="EMBL" id="MFD2589771.1"/>
    </source>
</evidence>
<dbReference type="RefSeq" id="WP_176029318.1">
    <property type="nucleotide sequence ID" value="NZ_JBHSJV010000001.1"/>
</dbReference>
<comment type="caution">
    <text evidence="3">The sequence shown here is derived from an EMBL/GenBank/DDBJ whole genome shotgun (WGS) entry which is preliminary data.</text>
</comment>
<evidence type="ECO:0000256" key="1">
    <source>
        <dbReference type="ARBA" id="ARBA00023235"/>
    </source>
</evidence>
<dbReference type="EMBL" id="JBHULX010000002">
    <property type="protein sequence ID" value="MFD2589771.1"/>
    <property type="molecule type" value="Genomic_DNA"/>
</dbReference>